<protein>
    <submittedName>
        <fullName evidence="2">Uncharacterized protein</fullName>
    </submittedName>
</protein>
<dbReference type="InParanoid" id="A0A177C6B9"/>
<feature type="transmembrane region" description="Helical" evidence="1">
    <location>
        <begin position="20"/>
        <end position="41"/>
    </location>
</feature>
<keyword evidence="1" id="KW-1133">Transmembrane helix</keyword>
<organism evidence="2 3">
    <name type="scientific">Paraphaeosphaeria sporulosa</name>
    <dbReference type="NCBI Taxonomy" id="1460663"/>
    <lineage>
        <taxon>Eukaryota</taxon>
        <taxon>Fungi</taxon>
        <taxon>Dikarya</taxon>
        <taxon>Ascomycota</taxon>
        <taxon>Pezizomycotina</taxon>
        <taxon>Dothideomycetes</taxon>
        <taxon>Pleosporomycetidae</taxon>
        <taxon>Pleosporales</taxon>
        <taxon>Massarineae</taxon>
        <taxon>Didymosphaeriaceae</taxon>
        <taxon>Paraphaeosphaeria</taxon>
    </lineage>
</organism>
<dbReference type="RefSeq" id="XP_018033440.1">
    <property type="nucleotide sequence ID" value="XM_018174722.1"/>
</dbReference>
<dbReference type="Proteomes" id="UP000077069">
    <property type="component" value="Unassembled WGS sequence"/>
</dbReference>
<proteinExistence type="predicted"/>
<sequence>MLCNLRPKRAYYVSYTPLGSRVIVASLIAVLGALVTIMVSLTDSFAQKLLQFEICSQRNDTTLVTVAKTNLSNASRMEIAPGLYDEYNPLAVAVNVGLIQLVRDQISVFSRGCSSGDCSFSSTDGVSFLSSHGCEDVTTYMNNLSITNEHNEIVPVITVGNQEKKIDATFVPHA</sequence>
<evidence type="ECO:0000313" key="3">
    <source>
        <dbReference type="Proteomes" id="UP000077069"/>
    </source>
</evidence>
<dbReference type="OrthoDB" id="5376804at2759"/>
<keyword evidence="1" id="KW-0812">Transmembrane</keyword>
<reference evidence="2 3" key="1">
    <citation type="submission" date="2016-05" db="EMBL/GenBank/DDBJ databases">
        <title>Comparative analysis of secretome profiles of manganese(II)-oxidizing ascomycete fungi.</title>
        <authorList>
            <consortium name="DOE Joint Genome Institute"/>
            <person name="Zeiner C.A."/>
            <person name="Purvine S.O."/>
            <person name="Zink E.M."/>
            <person name="Wu S."/>
            <person name="Pasa-Tolic L."/>
            <person name="Chaput D.L."/>
            <person name="Haridas S."/>
            <person name="Grigoriev I.V."/>
            <person name="Santelli C.M."/>
            <person name="Hansel C.M."/>
        </authorList>
    </citation>
    <scope>NUCLEOTIDE SEQUENCE [LARGE SCALE GENOMIC DNA]</scope>
    <source>
        <strain evidence="2 3">AP3s5-JAC2a</strain>
    </source>
</reference>
<accession>A0A177C6B9</accession>
<dbReference type="GeneID" id="28758208"/>
<dbReference type="AlphaFoldDB" id="A0A177C6B9"/>
<dbReference type="EMBL" id="KV441555">
    <property type="protein sequence ID" value="OAG03075.1"/>
    <property type="molecule type" value="Genomic_DNA"/>
</dbReference>
<evidence type="ECO:0000256" key="1">
    <source>
        <dbReference type="SAM" id="Phobius"/>
    </source>
</evidence>
<keyword evidence="3" id="KW-1185">Reference proteome</keyword>
<gene>
    <name evidence="2" type="ORF">CC84DRAFT_1097582</name>
</gene>
<name>A0A177C6B9_9PLEO</name>
<keyword evidence="1" id="KW-0472">Membrane</keyword>
<evidence type="ECO:0000313" key="2">
    <source>
        <dbReference type="EMBL" id="OAG03075.1"/>
    </source>
</evidence>